<feature type="compositionally biased region" description="Polar residues" evidence="1">
    <location>
        <begin position="31"/>
        <end position="43"/>
    </location>
</feature>
<accession>A0A067TL11</accession>
<dbReference type="Proteomes" id="UP000027222">
    <property type="component" value="Unassembled WGS sequence"/>
</dbReference>
<reference evidence="3" key="1">
    <citation type="journal article" date="2014" name="Proc. Natl. Acad. Sci. U.S.A.">
        <title>Extensive sampling of basidiomycete genomes demonstrates inadequacy of the white-rot/brown-rot paradigm for wood decay fungi.</title>
        <authorList>
            <person name="Riley R."/>
            <person name="Salamov A.A."/>
            <person name="Brown D.W."/>
            <person name="Nagy L.G."/>
            <person name="Floudas D."/>
            <person name="Held B.W."/>
            <person name="Levasseur A."/>
            <person name="Lombard V."/>
            <person name="Morin E."/>
            <person name="Otillar R."/>
            <person name="Lindquist E.A."/>
            <person name="Sun H."/>
            <person name="LaButti K.M."/>
            <person name="Schmutz J."/>
            <person name="Jabbour D."/>
            <person name="Luo H."/>
            <person name="Baker S.E."/>
            <person name="Pisabarro A.G."/>
            <person name="Walton J.D."/>
            <person name="Blanchette R.A."/>
            <person name="Henrissat B."/>
            <person name="Martin F."/>
            <person name="Cullen D."/>
            <person name="Hibbett D.S."/>
            <person name="Grigoriev I.V."/>
        </authorList>
    </citation>
    <scope>NUCLEOTIDE SEQUENCE [LARGE SCALE GENOMIC DNA]</scope>
    <source>
        <strain evidence="3">CBS 339.88</strain>
    </source>
</reference>
<evidence type="ECO:0000313" key="3">
    <source>
        <dbReference type="Proteomes" id="UP000027222"/>
    </source>
</evidence>
<dbReference type="STRING" id="685588.A0A067TL11"/>
<protein>
    <submittedName>
        <fullName evidence="2">Uncharacterized protein</fullName>
    </submittedName>
</protein>
<feature type="region of interest" description="Disordered" evidence="1">
    <location>
        <begin position="29"/>
        <end position="97"/>
    </location>
</feature>
<proteinExistence type="predicted"/>
<dbReference type="HOGENOM" id="CLU_032326_0_0_1"/>
<organism evidence="2 3">
    <name type="scientific">Galerina marginata (strain CBS 339.88)</name>
    <dbReference type="NCBI Taxonomy" id="685588"/>
    <lineage>
        <taxon>Eukaryota</taxon>
        <taxon>Fungi</taxon>
        <taxon>Dikarya</taxon>
        <taxon>Basidiomycota</taxon>
        <taxon>Agaricomycotina</taxon>
        <taxon>Agaricomycetes</taxon>
        <taxon>Agaricomycetidae</taxon>
        <taxon>Agaricales</taxon>
        <taxon>Agaricineae</taxon>
        <taxon>Strophariaceae</taxon>
        <taxon>Galerina</taxon>
    </lineage>
</organism>
<dbReference type="EMBL" id="KL142369">
    <property type="protein sequence ID" value="KDR83002.1"/>
    <property type="molecule type" value="Genomic_DNA"/>
</dbReference>
<evidence type="ECO:0000313" key="2">
    <source>
        <dbReference type="EMBL" id="KDR83002.1"/>
    </source>
</evidence>
<dbReference type="OrthoDB" id="3224221at2759"/>
<gene>
    <name evidence="2" type="ORF">GALMADRAFT_238754</name>
</gene>
<feature type="compositionally biased region" description="Pro residues" evidence="1">
    <location>
        <begin position="133"/>
        <end position="142"/>
    </location>
</feature>
<evidence type="ECO:0000256" key="1">
    <source>
        <dbReference type="SAM" id="MobiDB-lite"/>
    </source>
</evidence>
<sequence>MSKPWSRPPFPFYNILLPEEGNSLLDMASEFTRTTNPMHQIPQTAAPSSLPPPSAQPDDPMDDEERDPGYQGDVESPRKFVDPRKGKTATPTARKLKSYQQKLLHSVVRNYLVSKNLLPQKEDDGGKANETPGPMPSLPPSPDPAIVGAYLAFQHNGPSIENILIHWRCPMTHLWNAKAIQLLVAGFEVYMQDKQLVKLVELLGAEVTSSDIGKRLDEICDVQELIEQKLTSHRSTLRSLLRQVEVMTATMNATEISAVLQKKNHAAQCRSRRKERKKLKFLRRDDIIEQAMLLPKNYENADNAKRWKDIKLFFSHFSVPEMSTDESETEGTFSKAKTLRRVRKYWLNPAASNVLHYVDSQYSPRKISGALKRGAAPLVRIRLATKVNRTDTPTPEMPENFYGPDVSRVALEVLAPGPPVYIPVVPIQQERSDSPE</sequence>
<feature type="region of interest" description="Disordered" evidence="1">
    <location>
        <begin position="118"/>
        <end position="142"/>
    </location>
</feature>
<dbReference type="AlphaFoldDB" id="A0A067TL11"/>
<keyword evidence="3" id="KW-1185">Reference proteome</keyword>
<feature type="compositionally biased region" description="Basic and acidic residues" evidence="1">
    <location>
        <begin position="75"/>
        <end position="85"/>
    </location>
</feature>
<name>A0A067TL11_GALM3</name>